<evidence type="ECO:0008006" key="3">
    <source>
        <dbReference type="Google" id="ProtNLM"/>
    </source>
</evidence>
<proteinExistence type="predicted"/>
<name>A0AAX4NG02_9ARCH</name>
<accession>A0AAX4NG02</accession>
<dbReference type="Gene3D" id="3.40.50.1820">
    <property type="entry name" value="alpha/beta hydrolase"/>
    <property type="match status" value="1"/>
</dbReference>
<dbReference type="RefSeq" id="WP_393970759.1">
    <property type="nucleotide sequence ID" value="NZ_CP133772.1"/>
</dbReference>
<gene>
    <name evidence="1" type="ORF">OXIME_000991</name>
</gene>
<dbReference type="KEGG" id="omr:OXIME_000991"/>
<reference evidence="1 2" key="1">
    <citation type="submission" date="2023-09" db="EMBL/GenBank/DDBJ databases">
        <authorList>
            <person name="Golyshina O.V."/>
            <person name="Lunev E.A."/>
            <person name="Bargiela R."/>
            <person name="Gaines M.C."/>
            <person name="Daum B."/>
            <person name="Bale N.J."/>
            <person name="Koenen M."/>
            <person name="Sinninghe Damst J.S."/>
            <person name="Yakimov M."/>
            <person name="Golyshin P.N."/>
        </authorList>
    </citation>
    <scope>NUCLEOTIDE SEQUENCE [LARGE SCALE GENOMIC DNA]</scope>
    <source>
        <strain evidence="1 2">M1</strain>
    </source>
</reference>
<protein>
    <recommendedName>
        <fullName evidence="3">Alpha/beta hydrolase</fullName>
    </recommendedName>
</protein>
<keyword evidence="2" id="KW-1185">Reference proteome</keyword>
<dbReference type="Proteomes" id="UP001451606">
    <property type="component" value="Chromosome"/>
</dbReference>
<evidence type="ECO:0000313" key="2">
    <source>
        <dbReference type="Proteomes" id="UP001451606"/>
    </source>
</evidence>
<dbReference type="SUPFAM" id="SSF53474">
    <property type="entry name" value="alpha/beta-Hydrolases"/>
    <property type="match status" value="1"/>
</dbReference>
<dbReference type="GeneID" id="95967727"/>
<dbReference type="AlphaFoldDB" id="A0AAX4NG02"/>
<organism evidence="1 2">
    <name type="scientific">Oxyplasma meridianum</name>
    <dbReference type="NCBI Taxonomy" id="3073602"/>
    <lineage>
        <taxon>Archaea</taxon>
        <taxon>Methanobacteriati</taxon>
        <taxon>Thermoplasmatota</taxon>
        <taxon>Thermoplasmata</taxon>
        <taxon>Thermoplasmatales</taxon>
        <taxon>Thermoplasmataceae</taxon>
        <taxon>Oxyplasma</taxon>
    </lineage>
</organism>
<sequence length="202" mass="23100">MSEPELKKDDCGFKVMGNLDKEKVVFLITPEIYIEQFQRIRFKDKVGEWGYDAVFCAVSNEETQRIRTMEFDDLNMVLGKIYSEMTLFNKSPEITLIALDELAVISLMIYLKNYNISKIILLNPVFFPEIAVKLSKVEIPTFILYSGNSKTPSALSSRKYHDLIAGSSLHNMAGTSREDMLARKTQFFSHLKTFLGDDQEGT</sequence>
<dbReference type="InterPro" id="IPR029058">
    <property type="entry name" value="AB_hydrolase_fold"/>
</dbReference>
<dbReference type="EMBL" id="CP133772">
    <property type="protein sequence ID" value="WYY00421.1"/>
    <property type="molecule type" value="Genomic_DNA"/>
</dbReference>
<evidence type="ECO:0000313" key="1">
    <source>
        <dbReference type="EMBL" id="WYY00421.1"/>
    </source>
</evidence>